<keyword evidence="3 5" id="KW-1133">Transmembrane helix</keyword>
<reference evidence="7" key="1">
    <citation type="submission" date="2020-05" db="EMBL/GenBank/DDBJ databases">
        <authorList>
            <person name="Chiriac C."/>
            <person name="Salcher M."/>
            <person name="Ghai R."/>
            <person name="Kavagutti S V."/>
        </authorList>
    </citation>
    <scope>NUCLEOTIDE SEQUENCE</scope>
</reference>
<evidence type="ECO:0000313" key="7">
    <source>
        <dbReference type="EMBL" id="CAB4875020.1"/>
    </source>
</evidence>
<evidence type="ECO:0000256" key="4">
    <source>
        <dbReference type="ARBA" id="ARBA00023136"/>
    </source>
</evidence>
<dbReference type="GO" id="GO:0005886">
    <property type="term" value="C:plasma membrane"/>
    <property type="evidence" value="ECO:0007669"/>
    <property type="project" value="TreeGrafter"/>
</dbReference>
<sequence>MTSTWIWLILAIMAAGIEVFTSDLTFLLVAVGALTAAASSALGAPTALQVAVGAAVSLAGLIFVRPVALRHLRRAPHDSRTGVDALLGATGRALTEVTVDGGRMSLRGETWSARLDADITRVPVGPGSALTVTRIDGATALVHPIDD</sequence>
<dbReference type="SUPFAM" id="SSF141322">
    <property type="entry name" value="NfeD domain-like"/>
    <property type="match status" value="1"/>
</dbReference>
<feature type="transmembrane region" description="Helical" evidence="5">
    <location>
        <begin position="46"/>
        <end position="64"/>
    </location>
</feature>
<evidence type="ECO:0000256" key="2">
    <source>
        <dbReference type="ARBA" id="ARBA00022692"/>
    </source>
</evidence>
<name>A0A6J7E1P4_9ZZZZ</name>
<evidence type="ECO:0000256" key="5">
    <source>
        <dbReference type="SAM" id="Phobius"/>
    </source>
</evidence>
<dbReference type="Gene3D" id="2.40.50.140">
    <property type="entry name" value="Nucleic acid-binding proteins"/>
    <property type="match status" value="1"/>
</dbReference>
<evidence type="ECO:0000256" key="3">
    <source>
        <dbReference type="ARBA" id="ARBA00022989"/>
    </source>
</evidence>
<organism evidence="7">
    <name type="scientific">freshwater metagenome</name>
    <dbReference type="NCBI Taxonomy" id="449393"/>
    <lineage>
        <taxon>unclassified sequences</taxon>
        <taxon>metagenomes</taxon>
        <taxon>ecological metagenomes</taxon>
    </lineage>
</organism>
<gene>
    <name evidence="7" type="ORF">UFOPK3402_00907</name>
</gene>
<accession>A0A6J7E1P4</accession>
<dbReference type="PANTHER" id="PTHR33507:SF3">
    <property type="entry name" value="INNER MEMBRANE PROTEIN YBBJ"/>
    <property type="match status" value="1"/>
</dbReference>
<dbReference type="InterPro" id="IPR052165">
    <property type="entry name" value="Membrane_assoc_protease"/>
</dbReference>
<protein>
    <submittedName>
        <fullName evidence="7">Unannotated protein</fullName>
    </submittedName>
</protein>
<dbReference type="EMBL" id="CAFBLS010000099">
    <property type="protein sequence ID" value="CAB4875020.1"/>
    <property type="molecule type" value="Genomic_DNA"/>
</dbReference>
<keyword evidence="2 5" id="KW-0812">Transmembrane</keyword>
<evidence type="ECO:0000256" key="1">
    <source>
        <dbReference type="ARBA" id="ARBA00004141"/>
    </source>
</evidence>
<dbReference type="InterPro" id="IPR002810">
    <property type="entry name" value="NfeD-like_C"/>
</dbReference>
<dbReference type="AlphaFoldDB" id="A0A6J7E1P4"/>
<dbReference type="PANTHER" id="PTHR33507">
    <property type="entry name" value="INNER MEMBRANE PROTEIN YBBJ"/>
    <property type="match status" value="1"/>
</dbReference>
<keyword evidence="4 5" id="KW-0472">Membrane</keyword>
<feature type="domain" description="NfeD-like C-terminal" evidence="6">
    <location>
        <begin position="83"/>
        <end position="144"/>
    </location>
</feature>
<feature type="transmembrane region" description="Helical" evidence="5">
    <location>
        <begin position="7"/>
        <end position="34"/>
    </location>
</feature>
<dbReference type="InterPro" id="IPR012340">
    <property type="entry name" value="NA-bd_OB-fold"/>
</dbReference>
<comment type="subcellular location">
    <subcellularLocation>
        <location evidence="1">Membrane</location>
        <topology evidence="1">Multi-pass membrane protein</topology>
    </subcellularLocation>
</comment>
<evidence type="ECO:0000259" key="6">
    <source>
        <dbReference type="Pfam" id="PF01957"/>
    </source>
</evidence>
<proteinExistence type="predicted"/>
<dbReference type="Pfam" id="PF01957">
    <property type="entry name" value="NfeD"/>
    <property type="match status" value="1"/>
</dbReference>